<feature type="domain" description="VWFA" evidence="1">
    <location>
        <begin position="345"/>
        <end position="513"/>
    </location>
</feature>
<proteinExistence type="predicted"/>
<sequence length="515" mass="58542">MRDRYQKEQDLPLAERWLENYLLTRKQADSRQLLHTTRLTDLIYQGFAAQQPINRFSSDRNTPDMESLAKDLFTALYSPILRRKDEDSVKLKERMLSKPLFEKIVGSGYFNELKGLCEDKELPSYDAVSAFCNVLVRDFPAIDTPELRYLDVIEQLTMQAKKAIQAIYDSRNSQKPASAKKLLFLYNRADRKLSQIECLTAKIQKAAVRWAEALEPVIDTALRAALHEAFKTHTIMEAWGSSNEEMRNIPMNQTLLNYVKNSKQLQEIARLLGRYRELIADKRKNSYSYGRGEKYDLTTGNDITNCLSSELALLGMAETEILFMRRYEQKRLMQYRKRTAVVKGRGDMIVLIDESGSTRSVAGWAKALALALLDIASRDGRKFAMVHFASADRIRTDLFEPGHYTPEDVMKAAEQFFGGGTNFEAPLKEALRLMENGYENADITIITDGECSLSEIFTEEFHKKTAACKATVTGILLDKGGTCGKSLEPFCDKIYHSSDLTEDEIALDILNSKVS</sequence>
<evidence type="ECO:0000259" key="1">
    <source>
        <dbReference type="SMART" id="SM00327"/>
    </source>
</evidence>
<accession>A0A412AZT6</accession>
<evidence type="ECO:0000313" key="3">
    <source>
        <dbReference type="Proteomes" id="UP000284751"/>
    </source>
</evidence>
<dbReference type="SUPFAM" id="SSF53300">
    <property type="entry name" value="vWA-like"/>
    <property type="match status" value="1"/>
</dbReference>
<dbReference type="InterPro" id="IPR002035">
    <property type="entry name" value="VWF_A"/>
</dbReference>
<dbReference type="Gene3D" id="3.40.50.410">
    <property type="entry name" value="von Willebrand factor, type A domain"/>
    <property type="match status" value="1"/>
</dbReference>
<dbReference type="Proteomes" id="UP000284751">
    <property type="component" value="Unassembled WGS sequence"/>
</dbReference>
<reference evidence="2 3" key="1">
    <citation type="submission" date="2018-08" db="EMBL/GenBank/DDBJ databases">
        <title>A genome reference for cultivated species of the human gut microbiota.</title>
        <authorList>
            <person name="Zou Y."/>
            <person name="Xue W."/>
            <person name="Luo G."/>
        </authorList>
    </citation>
    <scope>NUCLEOTIDE SEQUENCE [LARGE SCALE GENOMIC DNA]</scope>
    <source>
        <strain evidence="2 3">AF28-26</strain>
    </source>
</reference>
<dbReference type="Pfam" id="PF13519">
    <property type="entry name" value="VWA_2"/>
    <property type="match status" value="1"/>
</dbReference>
<dbReference type="PANTHER" id="PTHR36846:SF1">
    <property type="entry name" value="PROTEIN VIAA"/>
    <property type="match status" value="1"/>
</dbReference>
<organism evidence="2 3">
    <name type="scientific">[Clostridium] leptum</name>
    <dbReference type="NCBI Taxonomy" id="1535"/>
    <lineage>
        <taxon>Bacteria</taxon>
        <taxon>Bacillati</taxon>
        <taxon>Bacillota</taxon>
        <taxon>Clostridia</taxon>
        <taxon>Eubacteriales</taxon>
        <taxon>Oscillospiraceae</taxon>
        <taxon>Oscillospiraceae incertae sedis</taxon>
    </lineage>
</organism>
<dbReference type="AlphaFoldDB" id="A0A412AZT6"/>
<name>A0A412AZT6_9FIRM</name>
<evidence type="ECO:0000313" key="2">
    <source>
        <dbReference type="EMBL" id="RGQ42839.1"/>
    </source>
</evidence>
<protein>
    <recommendedName>
        <fullName evidence="1">VWFA domain-containing protein</fullName>
    </recommendedName>
</protein>
<dbReference type="InterPro" id="IPR036465">
    <property type="entry name" value="vWFA_dom_sf"/>
</dbReference>
<dbReference type="SMART" id="SM00327">
    <property type="entry name" value="VWA"/>
    <property type="match status" value="1"/>
</dbReference>
<dbReference type="PANTHER" id="PTHR36846">
    <property type="entry name" value="PROTEIN VIAA"/>
    <property type="match status" value="1"/>
</dbReference>
<gene>
    <name evidence="2" type="ORF">DWY99_03875</name>
</gene>
<comment type="caution">
    <text evidence="2">The sequence shown here is derived from an EMBL/GenBank/DDBJ whole genome shotgun (WGS) entry which is preliminary data.</text>
</comment>
<dbReference type="EMBL" id="QRTC01000009">
    <property type="protein sequence ID" value="RGQ42839.1"/>
    <property type="molecule type" value="Genomic_DNA"/>
</dbReference>